<accession>A0ACB0XK15</accession>
<comment type="caution">
    <text evidence="1">The sequence shown here is derived from an EMBL/GenBank/DDBJ whole genome shotgun (WGS) entry which is preliminary data.</text>
</comment>
<evidence type="ECO:0000313" key="2">
    <source>
        <dbReference type="Proteomes" id="UP001497535"/>
    </source>
</evidence>
<reference evidence="1" key="1">
    <citation type="submission" date="2023-11" db="EMBL/GenBank/DDBJ databases">
        <authorList>
            <person name="Poullet M."/>
        </authorList>
    </citation>
    <scope>NUCLEOTIDE SEQUENCE</scope>
    <source>
        <strain evidence="1">E1834</strain>
    </source>
</reference>
<proteinExistence type="predicted"/>
<sequence length="57" mass="6416">MLAFADIFKTVPGIHTHAFSHKQLRLPSIAVLLETAPYLFKLLLTLCDSPWNSYTAL</sequence>
<keyword evidence="2" id="KW-1185">Reference proteome</keyword>
<dbReference type="EMBL" id="CAVMJV010000001">
    <property type="protein sequence ID" value="CAK5005693.1"/>
    <property type="molecule type" value="Genomic_DNA"/>
</dbReference>
<gene>
    <name evidence="1" type="ORF">MENTE1834_LOCUS6</name>
</gene>
<name>A0ACB0XK15_MELEN</name>
<dbReference type="Proteomes" id="UP001497535">
    <property type="component" value="Unassembled WGS sequence"/>
</dbReference>
<evidence type="ECO:0000313" key="1">
    <source>
        <dbReference type="EMBL" id="CAK5005693.1"/>
    </source>
</evidence>
<organism evidence="1 2">
    <name type="scientific">Meloidogyne enterolobii</name>
    <name type="common">Root-knot nematode worm</name>
    <name type="synonym">Meloidogyne mayaguensis</name>
    <dbReference type="NCBI Taxonomy" id="390850"/>
    <lineage>
        <taxon>Eukaryota</taxon>
        <taxon>Metazoa</taxon>
        <taxon>Ecdysozoa</taxon>
        <taxon>Nematoda</taxon>
        <taxon>Chromadorea</taxon>
        <taxon>Rhabditida</taxon>
        <taxon>Tylenchina</taxon>
        <taxon>Tylenchomorpha</taxon>
        <taxon>Tylenchoidea</taxon>
        <taxon>Meloidogynidae</taxon>
        <taxon>Meloidogyninae</taxon>
        <taxon>Meloidogyne</taxon>
    </lineage>
</organism>
<protein>
    <submittedName>
        <fullName evidence="1">Uncharacterized protein</fullName>
    </submittedName>
</protein>